<name>A0A4Q1DCV7_9BACT</name>
<dbReference type="InterPro" id="IPR011042">
    <property type="entry name" value="6-blade_b-propeller_TolB-like"/>
</dbReference>
<reference evidence="2 3" key="1">
    <citation type="submission" date="2019-01" db="EMBL/GenBank/DDBJ databases">
        <title>Filimonas sp. strain TTM-71.</title>
        <authorList>
            <person name="Chen W.-M."/>
        </authorList>
    </citation>
    <scope>NUCLEOTIDE SEQUENCE [LARGE SCALE GENOMIC DNA]</scope>
    <source>
        <strain evidence="2 3">TTM-71</strain>
    </source>
</reference>
<dbReference type="OrthoDB" id="7675395at2"/>
<sequence>MKPAIFVLAALLSCFSALHAQRQLHEIWATDTVLNVPESVLYDASQDLLFVSLIGGLPNLNNEGRGSIGKLSTNGKIIDTNWVKGLNAPKGMAKFRNTLYVTDANEVAVIDIKKGIVTQKIPIPGAVFLNDITVDNWGIVYVSDSRLNKIHRIEKGQVSLYLDNVDNVNGLLAVGEDLYAVSAGRLLKISADKKITTLATGMEKSTDGLVQIAPGEFIISSWIGVIYNVFESGKVIQLTDYRSAKINTADLGYHPKKKVLYVPTFWNKRVIAFDVAGK</sequence>
<evidence type="ECO:0000313" key="3">
    <source>
        <dbReference type="Proteomes" id="UP000290545"/>
    </source>
</evidence>
<proteinExistence type="predicted"/>
<comment type="caution">
    <text evidence="2">The sequence shown here is derived from an EMBL/GenBank/DDBJ whole genome shotgun (WGS) entry which is preliminary data.</text>
</comment>
<dbReference type="EMBL" id="SDHZ01000001">
    <property type="protein sequence ID" value="RXK87200.1"/>
    <property type="molecule type" value="Genomic_DNA"/>
</dbReference>
<protein>
    <submittedName>
        <fullName evidence="2">ATP/GTP-binding protein</fullName>
    </submittedName>
</protein>
<organism evidence="2 3">
    <name type="scientific">Filimonas effusa</name>
    <dbReference type="NCBI Taxonomy" id="2508721"/>
    <lineage>
        <taxon>Bacteria</taxon>
        <taxon>Pseudomonadati</taxon>
        <taxon>Bacteroidota</taxon>
        <taxon>Chitinophagia</taxon>
        <taxon>Chitinophagales</taxon>
        <taxon>Chitinophagaceae</taxon>
        <taxon>Filimonas</taxon>
    </lineage>
</organism>
<dbReference type="AlphaFoldDB" id="A0A4Q1DCV7"/>
<feature type="signal peptide" evidence="1">
    <location>
        <begin position="1"/>
        <end position="20"/>
    </location>
</feature>
<evidence type="ECO:0000313" key="2">
    <source>
        <dbReference type="EMBL" id="RXK87200.1"/>
    </source>
</evidence>
<evidence type="ECO:0000256" key="1">
    <source>
        <dbReference type="SAM" id="SignalP"/>
    </source>
</evidence>
<feature type="chain" id="PRO_5020594425" evidence="1">
    <location>
        <begin position="21"/>
        <end position="278"/>
    </location>
</feature>
<dbReference type="RefSeq" id="WP_129002950.1">
    <property type="nucleotide sequence ID" value="NZ_SDHZ01000001.1"/>
</dbReference>
<keyword evidence="1" id="KW-0732">Signal</keyword>
<accession>A0A4Q1DCV7</accession>
<dbReference type="Proteomes" id="UP000290545">
    <property type="component" value="Unassembled WGS sequence"/>
</dbReference>
<keyword evidence="3" id="KW-1185">Reference proteome</keyword>
<dbReference type="SUPFAM" id="SSF63829">
    <property type="entry name" value="Calcium-dependent phosphotriesterase"/>
    <property type="match status" value="1"/>
</dbReference>
<dbReference type="Gene3D" id="2.120.10.30">
    <property type="entry name" value="TolB, C-terminal domain"/>
    <property type="match status" value="1"/>
</dbReference>
<gene>
    <name evidence="2" type="ORF">ESB13_10585</name>
</gene>